<dbReference type="InterPro" id="IPR043424">
    <property type="entry name" value="BLT-like"/>
</dbReference>
<sequence length="528" mass="60874">MRFLLQAYTFMLKDKNNNERLAWLIRSGSLSPHLSDPSHTPVSQTMDRSGTGCYHRRNPPISIRLRHTDRRVGYSDSRSNASLDEIETRSRTHTPASSMMGVKTRLKDVSNALTTSQELLKIINRMCGQEDRPSSSLSLISALHTELETTHMQINQLIQEQHSDQNEMCHLMKCFTEEKVAWKRKEIKIIEAAIESVMGELGVERKLRRRLESLNKKLGRELAETKASLRKKVKELEREKRAREIIEKVVDELARSADEDEFEIKRESTKVYEQVDKEKEMMQLADMLRGERSQIQEKNAAINELRNQLETFLGNEKVGEKGCRTNNLNNQEIAAYLGRSQFGSHQNEDKEDGEVDNVAECEDDSAESDLHSIELNVEDNDNESYKWAHPSESRFDVKSYPIEEENKIRSISLQRSISDGTERRISLEKFQNSGYGIHWESFSELEKQANGIDYGNEMKGYKSVKGLRNQTQVSSRTYACPTRQYSQPWTSHLSNAFQERPATEQGNAIKPRLVKVKGENQNVRKSEW</sequence>
<proteinExistence type="predicted"/>
<evidence type="ECO:0000256" key="1">
    <source>
        <dbReference type="SAM" id="Coils"/>
    </source>
</evidence>
<organism evidence="3 4">
    <name type="scientific">Clitoria ternatea</name>
    <name type="common">Butterfly pea</name>
    <dbReference type="NCBI Taxonomy" id="43366"/>
    <lineage>
        <taxon>Eukaryota</taxon>
        <taxon>Viridiplantae</taxon>
        <taxon>Streptophyta</taxon>
        <taxon>Embryophyta</taxon>
        <taxon>Tracheophyta</taxon>
        <taxon>Spermatophyta</taxon>
        <taxon>Magnoliopsida</taxon>
        <taxon>eudicotyledons</taxon>
        <taxon>Gunneridae</taxon>
        <taxon>Pentapetalae</taxon>
        <taxon>rosids</taxon>
        <taxon>fabids</taxon>
        <taxon>Fabales</taxon>
        <taxon>Fabaceae</taxon>
        <taxon>Papilionoideae</taxon>
        <taxon>50 kb inversion clade</taxon>
        <taxon>NPAAA clade</taxon>
        <taxon>indigoferoid/millettioid clade</taxon>
        <taxon>Phaseoleae</taxon>
        <taxon>Clitoria</taxon>
    </lineage>
</organism>
<evidence type="ECO:0000256" key="2">
    <source>
        <dbReference type="SAM" id="MobiDB-lite"/>
    </source>
</evidence>
<comment type="caution">
    <text evidence="3">The sequence shown here is derived from an EMBL/GenBank/DDBJ whole genome shotgun (WGS) entry which is preliminary data.</text>
</comment>
<reference evidence="3 4" key="1">
    <citation type="submission" date="2024-01" db="EMBL/GenBank/DDBJ databases">
        <title>The genomes of 5 underutilized Papilionoideae crops provide insights into root nodulation and disease resistance.</title>
        <authorList>
            <person name="Yuan L."/>
        </authorList>
    </citation>
    <scope>NUCLEOTIDE SEQUENCE [LARGE SCALE GENOMIC DNA]</scope>
    <source>
        <strain evidence="3">LY-2023</strain>
        <tissue evidence="3">Leaf</tissue>
    </source>
</reference>
<dbReference type="PANTHER" id="PTHR31071">
    <property type="entry name" value="GB|AAF24581.1"/>
    <property type="match status" value="1"/>
</dbReference>
<accession>A0AAN9IF84</accession>
<dbReference type="EMBL" id="JAYKXN010000006">
    <property type="protein sequence ID" value="KAK7278693.1"/>
    <property type="molecule type" value="Genomic_DNA"/>
</dbReference>
<keyword evidence="1" id="KW-0175">Coiled coil</keyword>
<feature type="compositionally biased region" description="Polar residues" evidence="2">
    <location>
        <begin position="33"/>
        <end position="48"/>
    </location>
</feature>
<dbReference type="Proteomes" id="UP001359559">
    <property type="component" value="Unassembled WGS sequence"/>
</dbReference>
<feature type="region of interest" description="Disordered" evidence="2">
    <location>
        <begin position="33"/>
        <end position="52"/>
    </location>
</feature>
<keyword evidence="4" id="KW-1185">Reference proteome</keyword>
<evidence type="ECO:0000313" key="4">
    <source>
        <dbReference type="Proteomes" id="UP001359559"/>
    </source>
</evidence>
<name>A0AAN9IF84_CLITE</name>
<dbReference type="AlphaFoldDB" id="A0AAN9IF84"/>
<feature type="coiled-coil region" evidence="1">
    <location>
        <begin position="288"/>
        <end position="315"/>
    </location>
</feature>
<feature type="coiled-coil region" evidence="1">
    <location>
        <begin position="204"/>
        <end position="256"/>
    </location>
</feature>
<evidence type="ECO:0000313" key="3">
    <source>
        <dbReference type="EMBL" id="KAK7278693.1"/>
    </source>
</evidence>
<gene>
    <name evidence="3" type="ORF">RJT34_23729</name>
</gene>
<feature type="region of interest" description="Disordered" evidence="2">
    <location>
        <begin position="73"/>
        <end position="97"/>
    </location>
</feature>
<protein>
    <submittedName>
        <fullName evidence="3">Uncharacterized protein</fullName>
    </submittedName>
</protein>
<dbReference type="PANTHER" id="PTHR31071:SF7">
    <property type="entry name" value="OS04G0382800 PROTEIN"/>
    <property type="match status" value="1"/>
</dbReference>